<name>A0AAN9ML25_PHACN</name>
<dbReference type="Proteomes" id="UP001374584">
    <property type="component" value="Unassembled WGS sequence"/>
</dbReference>
<feature type="compositionally biased region" description="Low complexity" evidence="1">
    <location>
        <begin position="45"/>
        <end position="55"/>
    </location>
</feature>
<comment type="caution">
    <text evidence="3">The sequence shown here is derived from an EMBL/GenBank/DDBJ whole genome shotgun (WGS) entry which is preliminary data.</text>
</comment>
<dbReference type="PANTHER" id="PTHR33595:SF7">
    <property type="entry name" value="OS12G0242500 PROTEIN"/>
    <property type="match status" value="1"/>
</dbReference>
<evidence type="ECO:0000313" key="3">
    <source>
        <dbReference type="EMBL" id="KAK7353917.1"/>
    </source>
</evidence>
<proteinExistence type="predicted"/>
<dbReference type="PANTHER" id="PTHR33595">
    <property type="entry name" value="VON WILLEBRAND FACTOR A DOMAIN PROTEIN"/>
    <property type="match status" value="1"/>
</dbReference>
<gene>
    <name evidence="3" type="ORF">VNO80_19372</name>
</gene>
<feature type="region of interest" description="Disordered" evidence="1">
    <location>
        <begin position="45"/>
        <end position="113"/>
    </location>
</feature>
<feature type="compositionally biased region" description="Pro residues" evidence="1">
    <location>
        <begin position="84"/>
        <end position="101"/>
    </location>
</feature>
<dbReference type="InterPro" id="IPR057710">
    <property type="entry name" value="DUF7950"/>
</dbReference>
<evidence type="ECO:0000259" key="2">
    <source>
        <dbReference type="Pfam" id="PF25821"/>
    </source>
</evidence>
<keyword evidence="4" id="KW-1185">Reference proteome</keyword>
<dbReference type="Pfam" id="PF25821">
    <property type="entry name" value="DUF7950"/>
    <property type="match status" value="1"/>
</dbReference>
<sequence>MEPEGACCITNFQTPVAHHISRVHRIMLGFRPIAPKPLPAAALSDASSSETAADAFSRSTTSKRKRAKGNSNTTTRYCTRKRNAPPPPPPPATLPLLPETPVPKKTASRESHKSAPVWLSFGNRGGAATSVDPFWFPAAGSVVTVECVTEMWREEEGLGLGSGDKERKAKLEEDTCPGFISDGYGRVTWTNGAYREVVGEGGVWLAMKVGVAYPYRGFSGWVRVQYASGKERTVPCDVWRMDSGGFAWRLDVKAALTLTLALSGCMNKDDVMGGTDGEGGLGGEAVTVLVSVFGWVGSG</sequence>
<evidence type="ECO:0000256" key="1">
    <source>
        <dbReference type="SAM" id="MobiDB-lite"/>
    </source>
</evidence>
<protein>
    <recommendedName>
        <fullName evidence="2">DUF7950 domain-containing protein</fullName>
    </recommendedName>
</protein>
<organism evidence="3 4">
    <name type="scientific">Phaseolus coccineus</name>
    <name type="common">Scarlet runner bean</name>
    <name type="synonym">Phaseolus multiflorus</name>
    <dbReference type="NCBI Taxonomy" id="3886"/>
    <lineage>
        <taxon>Eukaryota</taxon>
        <taxon>Viridiplantae</taxon>
        <taxon>Streptophyta</taxon>
        <taxon>Embryophyta</taxon>
        <taxon>Tracheophyta</taxon>
        <taxon>Spermatophyta</taxon>
        <taxon>Magnoliopsida</taxon>
        <taxon>eudicotyledons</taxon>
        <taxon>Gunneridae</taxon>
        <taxon>Pentapetalae</taxon>
        <taxon>rosids</taxon>
        <taxon>fabids</taxon>
        <taxon>Fabales</taxon>
        <taxon>Fabaceae</taxon>
        <taxon>Papilionoideae</taxon>
        <taxon>50 kb inversion clade</taxon>
        <taxon>NPAAA clade</taxon>
        <taxon>indigoferoid/millettioid clade</taxon>
        <taxon>Phaseoleae</taxon>
        <taxon>Phaseolus</taxon>
    </lineage>
</organism>
<dbReference type="AlphaFoldDB" id="A0AAN9ML25"/>
<feature type="domain" description="DUF7950" evidence="2">
    <location>
        <begin position="140"/>
        <end position="257"/>
    </location>
</feature>
<accession>A0AAN9ML25</accession>
<reference evidence="3 4" key="1">
    <citation type="submission" date="2024-01" db="EMBL/GenBank/DDBJ databases">
        <title>The genomes of 5 underutilized Papilionoideae crops provide insights into root nodulation and disease resistanc.</title>
        <authorList>
            <person name="Jiang F."/>
        </authorList>
    </citation>
    <scope>NUCLEOTIDE SEQUENCE [LARGE SCALE GENOMIC DNA]</scope>
    <source>
        <strain evidence="3">JINMINGXINNONG_FW02</strain>
        <tissue evidence="3">Leaves</tissue>
    </source>
</reference>
<dbReference type="EMBL" id="JAYMYR010000007">
    <property type="protein sequence ID" value="KAK7353917.1"/>
    <property type="molecule type" value="Genomic_DNA"/>
</dbReference>
<evidence type="ECO:0000313" key="4">
    <source>
        <dbReference type="Proteomes" id="UP001374584"/>
    </source>
</evidence>